<evidence type="ECO:0008006" key="5">
    <source>
        <dbReference type="Google" id="ProtNLM"/>
    </source>
</evidence>
<evidence type="ECO:0000313" key="4">
    <source>
        <dbReference type="Proteomes" id="UP001498476"/>
    </source>
</evidence>
<sequence length="479" mass="54395">MPTFEQELESNWEQSSCDRSWTALYYAILCTTFHHCHEDDIAGLGIDITASASSARALYDRSVACLFEANFMAKHTVYAVQTICILMQVAHNVDQSDFICVLISTGIRISQCLNIHRLGADRSGSHYRGQPDETVVRILVDREVKKRIWWFLVRQDWLQIPFQNTYLIHETQFNTPFPLNCHDEPGLMIRDGAVVCQPDEVYTQNSYTHSLSKVAVIVWQQQDRMCSVGHPKNSPGGLQKIYDQVLKADNELNRAYADMPAFLKPGPRQHTPESGCPPYVGHLASLSLLSMAHKLQSFRDRTFAYTQLSCIAIAERCIVDFQTWPSDSFRHIARNMWTVSTHLVTCCIILTFASLLGRENELLYDFVKIRRLAELGRDSVRQLEASSSIARRGGILLDILLRLDDTTAEASNAKLDLGDIILRVSRADKSRQEERLPETEQFVLQLGSDVWDGVFGTSDFDVMDILKNMDMSTDALARY</sequence>
<dbReference type="PANTHER" id="PTHR31001:SF90">
    <property type="entry name" value="CENTROMERE DNA-BINDING PROTEIN COMPLEX CBF3 SUBUNIT B"/>
    <property type="match status" value="1"/>
</dbReference>
<reference evidence="3 4" key="1">
    <citation type="journal article" date="2025" name="Microbiol. Resour. Announc.">
        <title>Draft genome sequences for Neonectria magnoliae and Neonectria punicea, canker pathogens of Liriodendron tulipifera and Acer saccharum in West Virginia.</title>
        <authorList>
            <person name="Petronek H.M."/>
            <person name="Kasson M.T."/>
            <person name="Metheny A.M."/>
            <person name="Stauder C.M."/>
            <person name="Lovett B."/>
            <person name="Lynch S.C."/>
            <person name="Garnas J.R."/>
            <person name="Kasson L.R."/>
            <person name="Stajich J.E."/>
        </authorList>
    </citation>
    <scope>NUCLEOTIDE SEQUENCE [LARGE SCALE GENOMIC DNA]</scope>
    <source>
        <strain evidence="3 4">NRRL 64653</strain>
    </source>
</reference>
<keyword evidence="4" id="KW-1185">Reference proteome</keyword>
<dbReference type="Proteomes" id="UP001498476">
    <property type="component" value="Unassembled WGS sequence"/>
</dbReference>
<dbReference type="InterPro" id="IPR050613">
    <property type="entry name" value="Sec_Metabolite_Reg"/>
</dbReference>
<keyword evidence="2" id="KW-0539">Nucleus</keyword>
<comment type="subcellular location">
    <subcellularLocation>
        <location evidence="1">Nucleus</location>
    </subcellularLocation>
</comment>
<protein>
    <recommendedName>
        <fullName evidence="5">Transcription factor domain-containing protein</fullName>
    </recommendedName>
</protein>
<gene>
    <name evidence="3" type="ORF">QQX98_001251</name>
</gene>
<dbReference type="CDD" id="cd12148">
    <property type="entry name" value="fungal_TF_MHR"/>
    <property type="match status" value="1"/>
</dbReference>
<evidence type="ECO:0000256" key="2">
    <source>
        <dbReference type="ARBA" id="ARBA00023242"/>
    </source>
</evidence>
<proteinExistence type="predicted"/>
<dbReference type="EMBL" id="JAZAVJ010000012">
    <property type="protein sequence ID" value="KAK7422961.1"/>
    <property type="molecule type" value="Genomic_DNA"/>
</dbReference>
<evidence type="ECO:0000256" key="1">
    <source>
        <dbReference type="ARBA" id="ARBA00004123"/>
    </source>
</evidence>
<evidence type="ECO:0000313" key="3">
    <source>
        <dbReference type="EMBL" id="KAK7422961.1"/>
    </source>
</evidence>
<name>A0ABR1HPQ8_9HYPO</name>
<dbReference type="PANTHER" id="PTHR31001">
    <property type="entry name" value="UNCHARACTERIZED TRANSCRIPTIONAL REGULATORY PROTEIN"/>
    <property type="match status" value="1"/>
</dbReference>
<organism evidence="3 4">
    <name type="scientific">Neonectria punicea</name>
    <dbReference type="NCBI Taxonomy" id="979145"/>
    <lineage>
        <taxon>Eukaryota</taxon>
        <taxon>Fungi</taxon>
        <taxon>Dikarya</taxon>
        <taxon>Ascomycota</taxon>
        <taxon>Pezizomycotina</taxon>
        <taxon>Sordariomycetes</taxon>
        <taxon>Hypocreomycetidae</taxon>
        <taxon>Hypocreales</taxon>
        <taxon>Nectriaceae</taxon>
        <taxon>Neonectria</taxon>
    </lineage>
</organism>
<accession>A0ABR1HPQ8</accession>
<comment type="caution">
    <text evidence="3">The sequence shown here is derived from an EMBL/GenBank/DDBJ whole genome shotgun (WGS) entry which is preliminary data.</text>
</comment>